<accession>A0A2P5FQW7</accession>
<protein>
    <submittedName>
        <fullName evidence="2">Uncharacterized protein</fullName>
    </submittedName>
</protein>
<evidence type="ECO:0000313" key="2">
    <source>
        <dbReference type="EMBL" id="POO00159.1"/>
    </source>
</evidence>
<dbReference type="InParanoid" id="A0A2P5FQW7"/>
<dbReference type="AlphaFoldDB" id="A0A2P5FQW7"/>
<proteinExistence type="predicted"/>
<keyword evidence="3" id="KW-1185">Reference proteome</keyword>
<comment type="caution">
    <text evidence="2">The sequence shown here is derived from an EMBL/GenBank/DDBJ whole genome shotgun (WGS) entry which is preliminary data.</text>
</comment>
<organism evidence="2 3">
    <name type="scientific">Trema orientale</name>
    <name type="common">Charcoal tree</name>
    <name type="synonym">Celtis orientalis</name>
    <dbReference type="NCBI Taxonomy" id="63057"/>
    <lineage>
        <taxon>Eukaryota</taxon>
        <taxon>Viridiplantae</taxon>
        <taxon>Streptophyta</taxon>
        <taxon>Embryophyta</taxon>
        <taxon>Tracheophyta</taxon>
        <taxon>Spermatophyta</taxon>
        <taxon>Magnoliopsida</taxon>
        <taxon>eudicotyledons</taxon>
        <taxon>Gunneridae</taxon>
        <taxon>Pentapetalae</taxon>
        <taxon>rosids</taxon>
        <taxon>fabids</taxon>
        <taxon>Rosales</taxon>
        <taxon>Cannabaceae</taxon>
        <taxon>Trema</taxon>
    </lineage>
</organism>
<reference evidence="3" key="1">
    <citation type="submission" date="2016-06" db="EMBL/GenBank/DDBJ databases">
        <title>Parallel loss of symbiosis genes in relatives of nitrogen-fixing non-legume Parasponia.</title>
        <authorList>
            <person name="Van Velzen R."/>
            <person name="Holmer R."/>
            <person name="Bu F."/>
            <person name="Rutten L."/>
            <person name="Van Zeijl A."/>
            <person name="Liu W."/>
            <person name="Santuari L."/>
            <person name="Cao Q."/>
            <person name="Sharma T."/>
            <person name="Shen D."/>
            <person name="Roswanjaya Y."/>
            <person name="Wardhani T."/>
            <person name="Kalhor M.S."/>
            <person name="Jansen J."/>
            <person name="Van den Hoogen J."/>
            <person name="Gungor B."/>
            <person name="Hartog M."/>
            <person name="Hontelez J."/>
            <person name="Verver J."/>
            <person name="Yang W.-C."/>
            <person name="Schijlen E."/>
            <person name="Repin R."/>
            <person name="Schilthuizen M."/>
            <person name="Schranz E."/>
            <person name="Heidstra R."/>
            <person name="Miyata K."/>
            <person name="Fedorova E."/>
            <person name="Kohlen W."/>
            <person name="Bisseling T."/>
            <person name="Smit S."/>
            <person name="Geurts R."/>
        </authorList>
    </citation>
    <scope>NUCLEOTIDE SEQUENCE [LARGE SCALE GENOMIC DNA]</scope>
    <source>
        <strain evidence="3">cv. RG33-2</strain>
    </source>
</reference>
<dbReference type="OrthoDB" id="10391205at2759"/>
<dbReference type="Proteomes" id="UP000237000">
    <property type="component" value="Unassembled WGS sequence"/>
</dbReference>
<evidence type="ECO:0000256" key="1">
    <source>
        <dbReference type="SAM" id="MobiDB-lite"/>
    </source>
</evidence>
<gene>
    <name evidence="2" type="ORF">TorRG33x02_039370</name>
</gene>
<evidence type="ECO:0000313" key="3">
    <source>
        <dbReference type="Proteomes" id="UP000237000"/>
    </source>
</evidence>
<dbReference type="EMBL" id="JXTC01000014">
    <property type="protein sequence ID" value="POO00159.1"/>
    <property type="molecule type" value="Genomic_DNA"/>
</dbReference>
<feature type="region of interest" description="Disordered" evidence="1">
    <location>
        <begin position="1"/>
        <end position="48"/>
    </location>
</feature>
<name>A0A2P5FQW7_TREOI</name>
<sequence length="82" mass="8944">MELEDDSATKKVVAGLEGRDGVRPHRSATGEAPEMRAPAGEGGKVRHPLWWESRGAKASRIGLGIGRISRGRKRRGDRLLET</sequence>